<reference evidence="6 7" key="1">
    <citation type="journal article" date="2021" name="Elife">
        <title>Chloroplast acquisition without the gene transfer in kleptoplastic sea slugs, Plakobranchus ocellatus.</title>
        <authorList>
            <person name="Maeda T."/>
            <person name="Takahashi S."/>
            <person name="Yoshida T."/>
            <person name="Shimamura S."/>
            <person name="Takaki Y."/>
            <person name="Nagai Y."/>
            <person name="Toyoda A."/>
            <person name="Suzuki Y."/>
            <person name="Arimoto A."/>
            <person name="Ishii H."/>
            <person name="Satoh N."/>
            <person name="Nishiyama T."/>
            <person name="Hasebe M."/>
            <person name="Maruyama T."/>
            <person name="Minagawa J."/>
            <person name="Obokata J."/>
            <person name="Shigenobu S."/>
        </authorList>
    </citation>
    <scope>NUCLEOTIDE SEQUENCE [LARGE SCALE GENOMIC DNA]</scope>
</reference>
<feature type="domain" description="WAP" evidence="5">
    <location>
        <begin position="134"/>
        <end position="183"/>
    </location>
</feature>
<dbReference type="InterPro" id="IPR008197">
    <property type="entry name" value="WAP_dom"/>
</dbReference>
<keyword evidence="2" id="KW-0245">EGF-like domain</keyword>
<dbReference type="EMBL" id="BMAT01004287">
    <property type="protein sequence ID" value="GFR71342.1"/>
    <property type="molecule type" value="Genomic_DNA"/>
</dbReference>
<dbReference type="InterPro" id="IPR050514">
    <property type="entry name" value="WAP_four-disulfide_core"/>
</dbReference>
<dbReference type="PANTHER" id="PTHR19441:SF95">
    <property type="entry name" value="PERLWAPIN ISOFORM X1"/>
    <property type="match status" value="1"/>
</dbReference>
<evidence type="ECO:0000259" key="5">
    <source>
        <dbReference type="PROSITE" id="PS51390"/>
    </source>
</evidence>
<dbReference type="Gene3D" id="2.10.25.10">
    <property type="entry name" value="Laminin"/>
    <property type="match status" value="2"/>
</dbReference>
<dbReference type="PROSITE" id="PS51390">
    <property type="entry name" value="WAP"/>
    <property type="match status" value="2"/>
</dbReference>
<dbReference type="GO" id="GO:0004867">
    <property type="term" value="F:serine-type endopeptidase inhibitor activity"/>
    <property type="evidence" value="ECO:0007669"/>
    <property type="project" value="TreeGrafter"/>
</dbReference>
<dbReference type="Pfam" id="PF00095">
    <property type="entry name" value="WAP"/>
    <property type="match status" value="2"/>
</dbReference>
<dbReference type="SMART" id="SM00179">
    <property type="entry name" value="EGF_CA"/>
    <property type="match status" value="1"/>
</dbReference>
<dbReference type="PROSITE" id="PS50026">
    <property type="entry name" value="EGF_3"/>
    <property type="match status" value="2"/>
</dbReference>
<keyword evidence="7" id="KW-1185">Reference proteome</keyword>
<dbReference type="PANTHER" id="PTHR19441">
    <property type="entry name" value="WHEY ACDIC PROTEIN WAP"/>
    <property type="match status" value="1"/>
</dbReference>
<dbReference type="InterPro" id="IPR036645">
    <property type="entry name" value="Elafin-like_sf"/>
</dbReference>
<evidence type="ECO:0000259" key="4">
    <source>
        <dbReference type="PROSITE" id="PS50026"/>
    </source>
</evidence>
<feature type="disulfide bond" evidence="2">
    <location>
        <begin position="122"/>
        <end position="131"/>
    </location>
</feature>
<name>A0AAV4FDJ9_9GAST</name>
<keyword evidence="1 2" id="KW-1015">Disulfide bond</keyword>
<dbReference type="GO" id="GO:0005509">
    <property type="term" value="F:calcium ion binding"/>
    <property type="evidence" value="ECO:0007669"/>
    <property type="project" value="InterPro"/>
</dbReference>
<dbReference type="SUPFAM" id="SSF57256">
    <property type="entry name" value="Elafin-like"/>
    <property type="match status" value="2"/>
</dbReference>
<feature type="domain" description="WAP" evidence="5">
    <location>
        <begin position="42"/>
        <end position="91"/>
    </location>
</feature>
<evidence type="ECO:0000256" key="1">
    <source>
        <dbReference type="ARBA" id="ARBA00023157"/>
    </source>
</evidence>
<evidence type="ECO:0000256" key="3">
    <source>
        <dbReference type="SAM" id="MobiDB-lite"/>
    </source>
</evidence>
<proteinExistence type="predicted"/>
<feature type="compositionally biased region" description="Polar residues" evidence="3">
    <location>
        <begin position="350"/>
        <end position="361"/>
    </location>
</feature>
<feature type="non-terminal residue" evidence="6">
    <location>
        <position position="1"/>
    </location>
</feature>
<dbReference type="InterPro" id="IPR000742">
    <property type="entry name" value="EGF"/>
</dbReference>
<dbReference type="PROSITE" id="PS00022">
    <property type="entry name" value="EGF_1"/>
    <property type="match status" value="2"/>
</dbReference>
<gene>
    <name evidence="6" type="ORF">ElyMa_002091500</name>
</gene>
<dbReference type="AlphaFoldDB" id="A0AAV4FDJ9"/>
<dbReference type="Proteomes" id="UP000762676">
    <property type="component" value="Unassembled WGS sequence"/>
</dbReference>
<evidence type="ECO:0000313" key="6">
    <source>
        <dbReference type="EMBL" id="GFR71342.1"/>
    </source>
</evidence>
<dbReference type="GO" id="GO:0005615">
    <property type="term" value="C:extracellular space"/>
    <property type="evidence" value="ECO:0007669"/>
    <property type="project" value="TreeGrafter"/>
</dbReference>
<evidence type="ECO:0000313" key="7">
    <source>
        <dbReference type="Proteomes" id="UP000762676"/>
    </source>
</evidence>
<comment type="caution">
    <text evidence="6">The sequence shown here is derived from an EMBL/GenBank/DDBJ whole genome shotgun (WGS) entry which is preliminary data.</text>
</comment>
<feature type="domain" description="EGF-like" evidence="4">
    <location>
        <begin position="97"/>
        <end position="132"/>
    </location>
</feature>
<comment type="caution">
    <text evidence="2">Lacks conserved residue(s) required for the propagation of feature annotation.</text>
</comment>
<feature type="domain" description="EGF-like" evidence="4">
    <location>
        <begin position="1"/>
        <end position="37"/>
    </location>
</feature>
<dbReference type="PROSITE" id="PS01186">
    <property type="entry name" value="EGF_2"/>
    <property type="match status" value="2"/>
</dbReference>
<feature type="region of interest" description="Disordered" evidence="3">
    <location>
        <begin position="339"/>
        <end position="361"/>
    </location>
</feature>
<dbReference type="InterPro" id="IPR001881">
    <property type="entry name" value="EGF-like_Ca-bd_dom"/>
</dbReference>
<dbReference type="SUPFAM" id="SSF57196">
    <property type="entry name" value="EGF/Laminin"/>
    <property type="match status" value="2"/>
</dbReference>
<feature type="disulfide bond" evidence="2">
    <location>
        <begin position="27"/>
        <end position="36"/>
    </location>
</feature>
<organism evidence="6 7">
    <name type="scientific">Elysia marginata</name>
    <dbReference type="NCBI Taxonomy" id="1093978"/>
    <lineage>
        <taxon>Eukaryota</taxon>
        <taxon>Metazoa</taxon>
        <taxon>Spiralia</taxon>
        <taxon>Lophotrochozoa</taxon>
        <taxon>Mollusca</taxon>
        <taxon>Gastropoda</taxon>
        <taxon>Heterobranchia</taxon>
        <taxon>Euthyneura</taxon>
        <taxon>Panpulmonata</taxon>
        <taxon>Sacoglossa</taxon>
        <taxon>Placobranchoidea</taxon>
        <taxon>Plakobranchidae</taxon>
        <taxon>Elysia</taxon>
    </lineage>
</organism>
<dbReference type="CDD" id="cd00054">
    <property type="entry name" value="EGF_CA"/>
    <property type="match status" value="1"/>
</dbReference>
<evidence type="ECO:0000256" key="2">
    <source>
        <dbReference type="PROSITE-ProRule" id="PRU00076"/>
    </source>
</evidence>
<protein>
    <submittedName>
        <fullName evidence="6">Neurogenic locus notch-like protein 3</fullName>
    </submittedName>
</protein>
<sequence>QEDVCSGFICLHGGKCVNTTGQAQCACRAGFTGRICETVISVPVKEGTCPPLPADENGLCPGYLCANDAVCAGSQKCCQTGCSTNVCATPVSTSSQTVGVCDGYCFNSGVCKETGGVASCACVGGFIGERCNDTTTKPGGCPSLPADLSGQCAGTSCSSDAACPDTQKCCLNACSKNVCAKPVPDIARCDIRTCPTGSSCFLVRPYAGARGEAKCVLDADRSCWASGYARAHLIPSKSTPGQFDTIPCGSFTWFGRTCPLGTRCSWSGISFPSVCCSDRLVAARFQNSYWSRRLHIYRREAGDDPCGGCQASERCVEVPVQCVAPPCDPRYRCEPEMMPPRDSMQPIGRSASSTSPLSHNPYQPLDRSHWSAVHPGVVEDVRTSRPEALPPTDHSHNIPRTPRHKLQELAVDKMIILALERYSGHRGKIQKVYSF</sequence>
<dbReference type="SMART" id="SM00181">
    <property type="entry name" value="EGF"/>
    <property type="match status" value="2"/>
</dbReference>
<accession>A0AAV4FDJ9</accession>
<dbReference type="SMART" id="SM00217">
    <property type="entry name" value="WAP"/>
    <property type="match status" value="2"/>
</dbReference>
<dbReference type="Gene3D" id="4.10.75.10">
    <property type="entry name" value="Elafin-like"/>
    <property type="match status" value="2"/>
</dbReference>
<feature type="disulfide bond" evidence="2">
    <location>
        <begin position="101"/>
        <end position="111"/>
    </location>
</feature>